<evidence type="ECO:0000313" key="2">
    <source>
        <dbReference type="Proteomes" id="UP000289886"/>
    </source>
</evidence>
<reference evidence="1 2" key="1">
    <citation type="submission" date="2019-01" db="EMBL/GenBank/DDBJ databases">
        <title>Draft Genome and Complete Hox-Cluster Characterization of the Sterlet Sturgeon (Acipenser ruthenus).</title>
        <authorList>
            <person name="Wei Q."/>
        </authorList>
    </citation>
    <scope>NUCLEOTIDE SEQUENCE [LARGE SCALE GENOMIC DNA]</scope>
    <source>
        <strain evidence="1">WHYD16114868_AA</strain>
        <tissue evidence="1">Blood</tissue>
    </source>
</reference>
<protein>
    <submittedName>
        <fullName evidence="1">Uncharacterized protein</fullName>
    </submittedName>
</protein>
<dbReference type="AlphaFoldDB" id="A0A444UF29"/>
<name>A0A444UF29_ACIRT</name>
<evidence type="ECO:0000313" key="1">
    <source>
        <dbReference type="EMBL" id="RXM33790.1"/>
    </source>
</evidence>
<gene>
    <name evidence="1" type="ORF">EOD39_14729</name>
</gene>
<comment type="caution">
    <text evidence="1">The sequence shown here is derived from an EMBL/GenBank/DDBJ whole genome shotgun (WGS) entry which is preliminary data.</text>
</comment>
<proteinExistence type="predicted"/>
<dbReference type="EMBL" id="SCEB01214691">
    <property type="protein sequence ID" value="RXM33790.1"/>
    <property type="molecule type" value="Genomic_DNA"/>
</dbReference>
<organism evidence="1 2">
    <name type="scientific">Acipenser ruthenus</name>
    <name type="common">Sterlet sturgeon</name>
    <dbReference type="NCBI Taxonomy" id="7906"/>
    <lineage>
        <taxon>Eukaryota</taxon>
        <taxon>Metazoa</taxon>
        <taxon>Chordata</taxon>
        <taxon>Craniata</taxon>
        <taxon>Vertebrata</taxon>
        <taxon>Euteleostomi</taxon>
        <taxon>Actinopterygii</taxon>
        <taxon>Chondrostei</taxon>
        <taxon>Acipenseriformes</taxon>
        <taxon>Acipenseridae</taxon>
        <taxon>Acipenser</taxon>
    </lineage>
</organism>
<dbReference type="Proteomes" id="UP000289886">
    <property type="component" value="Unassembled WGS sequence"/>
</dbReference>
<keyword evidence="2" id="KW-1185">Reference proteome</keyword>
<accession>A0A444UF29</accession>
<sequence length="103" mass="11537">MKIDIATLIGAMQQGRVMQKRDVSVSPPSPKAEAILNKHIDNLKSQLDARDSAMQGLKDELEKALYERDMSMDELDDTKHEPEGVQAELVEAKCEWDAAQIEV</sequence>